<name>A0A6J2YCE7_SITOR</name>
<dbReference type="RefSeq" id="XP_030760585.1">
    <property type="nucleotide sequence ID" value="XM_030904725.1"/>
</dbReference>
<dbReference type="InterPro" id="IPR006594">
    <property type="entry name" value="LisH"/>
</dbReference>
<evidence type="ECO:0000256" key="2">
    <source>
        <dbReference type="SAM" id="MobiDB-lite"/>
    </source>
</evidence>
<dbReference type="GO" id="GO:0005802">
    <property type="term" value="C:trans-Golgi network"/>
    <property type="evidence" value="ECO:0007669"/>
    <property type="project" value="InterPro"/>
</dbReference>
<dbReference type="PROSITE" id="PS50896">
    <property type="entry name" value="LISH"/>
    <property type="match status" value="1"/>
</dbReference>
<organism evidence="3 4">
    <name type="scientific">Sitophilus oryzae</name>
    <name type="common">Rice weevil</name>
    <name type="synonym">Curculio oryzae</name>
    <dbReference type="NCBI Taxonomy" id="7048"/>
    <lineage>
        <taxon>Eukaryota</taxon>
        <taxon>Metazoa</taxon>
        <taxon>Ecdysozoa</taxon>
        <taxon>Arthropoda</taxon>
        <taxon>Hexapoda</taxon>
        <taxon>Insecta</taxon>
        <taxon>Pterygota</taxon>
        <taxon>Neoptera</taxon>
        <taxon>Endopterygota</taxon>
        <taxon>Coleoptera</taxon>
        <taxon>Polyphaga</taxon>
        <taxon>Cucujiformia</taxon>
        <taxon>Curculionidae</taxon>
        <taxon>Dryophthorinae</taxon>
        <taxon>Sitophilus</taxon>
    </lineage>
</organism>
<dbReference type="PANTHER" id="PTHR32059">
    <property type="entry name" value="RAB11-BINDING PROTEIN RELCH"/>
    <property type="match status" value="1"/>
</dbReference>
<feature type="coiled-coil region" evidence="1">
    <location>
        <begin position="108"/>
        <end position="135"/>
    </location>
</feature>
<protein>
    <submittedName>
        <fullName evidence="4">RAB11-binding protein RELCH homolog</fullName>
    </submittedName>
</protein>
<dbReference type="InterPro" id="IPR016024">
    <property type="entry name" value="ARM-type_fold"/>
</dbReference>
<evidence type="ECO:0000313" key="4">
    <source>
        <dbReference type="RefSeq" id="XP_030760585.1"/>
    </source>
</evidence>
<dbReference type="GO" id="GO:0032367">
    <property type="term" value="P:intracellular cholesterol transport"/>
    <property type="evidence" value="ECO:0007669"/>
    <property type="project" value="InterPro"/>
</dbReference>
<keyword evidence="1" id="KW-0175">Coiled coil</keyword>
<dbReference type="KEGG" id="soy:115885730"/>
<dbReference type="PANTHER" id="PTHR32059:SF0">
    <property type="entry name" value="RAB11-BINDING PROTEIN RELCH"/>
    <property type="match status" value="1"/>
</dbReference>
<dbReference type="GeneID" id="115885730"/>
<dbReference type="Proteomes" id="UP000504635">
    <property type="component" value="Unplaced"/>
</dbReference>
<dbReference type="GO" id="GO:0055037">
    <property type="term" value="C:recycling endosome"/>
    <property type="evidence" value="ECO:0007669"/>
    <property type="project" value="TreeGrafter"/>
</dbReference>
<dbReference type="Gene3D" id="1.25.10.10">
    <property type="entry name" value="Leucine-rich Repeat Variant"/>
    <property type="match status" value="2"/>
</dbReference>
<feature type="region of interest" description="Disordered" evidence="2">
    <location>
        <begin position="1042"/>
        <end position="1064"/>
    </location>
</feature>
<accession>A0A6J2YCE7</accession>
<dbReference type="SUPFAM" id="SSF48371">
    <property type="entry name" value="ARM repeat"/>
    <property type="match status" value="1"/>
</dbReference>
<evidence type="ECO:0000313" key="3">
    <source>
        <dbReference type="Proteomes" id="UP000504635"/>
    </source>
</evidence>
<dbReference type="AlphaFoldDB" id="A0A6J2YCE7"/>
<keyword evidence="3" id="KW-1185">Reference proteome</keyword>
<dbReference type="InParanoid" id="A0A6J2YCE7"/>
<proteinExistence type="predicted"/>
<dbReference type="InterPro" id="IPR040362">
    <property type="entry name" value="RELCH"/>
</dbReference>
<evidence type="ECO:0000256" key="1">
    <source>
        <dbReference type="SAM" id="Coils"/>
    </source>
</evidence>
<dbReference type="SMART" id="SM00667">
    <property type="entry name" value="LisH"/>
    <property type="match status" value="1"/>
</dbReference>
<reference evidence="4" key="1">
    <citation type="submission" date="2025-08" db="UniProtKB">
        <authorList>
            <consortium name="RefSeq"/>
        </authorList>
    </citation>
    <scope>IDENTIFICATION</scope>
    <source>
        <tissue evidence="4">Gonads</tissue>
    </source>
</reference>
<gene>
    <name evidence="4" type="primary">LOC115885730</name>
</gene>
<dbReference type="OrthoDB" id="1695393at2759"/>
<dbReference type="InterPro" id="IPR011989">
    <property type="entry name" value="ARM-like"/>
</dbReference>
<sequence length="1104" mass="125601">MSVTKPHCDSIAKSDLKKCEKRILSYNDIATKLLEDRFLLTALELHTELVENGRELKVLRDFFSNPGNFELQIQETTSRLSRSGSQVTLDSLDLTRYSEDGAAGDERVAVLEFELRKAKETINALRNNLTFAIESESSTPDKGSLRNISFATIKPHEQRALNFLINEYLLLQGYKLTSITFADENQNQDFDDWDDVGLNISKPPELLHLYREGLKQSGQNGISVSTQTDFIHDIEKEELIKEQEFEIEKLKSKLYITEADVLELKSMNEQLLKENKLNEAMHINLTVEKAAPDTKCSETSDSPERFEIIDKNMPLFKKNDLEDTISNNSFNVNDWTSLSMPEKETCEENVVFKELDFSNLSSHCYVKEVFSLCYLNIDQNVDSDIIGVLNQEITLEVLVHIVSQTLLNIIPNIILNKREEVIPLLMASIYLNPKASERDKLLQQLFNLKKKPTESERLIILTGIIGIAKYAGEQLVENEILPQCWLQLTHKYLERRLLVAEACTVLIPYVSNPIRNSLILSMLQQMLEDKEDPVREQIVKALALLFSTCDDKDKYNQCEQIALNTLNDSSNSIINLSTQILFPVLARWALKIGILNSSLLKNLLHLLNNYIKNTESQTKLSQATEKVHRVVCVIDNLLPFLLISVAFNEHVISNIEKDISVELRSDFVKLCTPLTNPVSFHKTDYSCGTLLHEFDKYILENPNVSWTEMDWMVDIMLPDLFNNLHHVDLSQQSIVEIFINLFSHIYIVFGKNFTRYKIRPILQKKIQNLEQVVSSFNQFCPSLNIIPIYLTALIFTEDYDEVSSILKKFLCVLPLCGTPLDSLDLTVRKLCECGLQELVVDCLWSAVVHQRPLVKSAAASLFCSIVGSCNEELLKSKVTAAIVTLASDNDMLVRTATLPALGSLVRNCRVKEIHDKAYMQLQTFTSEPSLKENHSLLRQLIVTLGDIVNSSSSSFRNDIILPQLVNFSIYMSQMTNQTRKVDLALALIEAFTHVVYSPLNKQSISSAVKAGLKSLETVISENQSLSIHYETVLGMIKECENKSSQNSPISPREKGNSATSLSQNVNQGVEEMRQRVWLVKLCLERAFTQHIYMFRNINTQEQQK</sequence>